<dbReference type="Proteomes" id="UP000292447">
    <property type="component" value="Chromosome I"/>
</dbReference>
<feature type="compositionally biased region" description="Basic and acidic residues" evidence="2">
    <location>
        <begin position="401"/>
        <end position="411"/>
    </location>
</feature>
<keyword evidence="4" id="KW-1185">Reference proteome</keyword>
<feature type="compositionally biased region" description="Polar residues" evidence="2">
    <location>
        <begin position="376"/>
        <end position="387"/>
    </location>
</feature>
<sequence length="440" mass="48932">MRQWQRPRLQIHIGMGSFQHELHLKPPAKTANSESGNGGLSRKNSRSRGINFKTVTPIPVPGPASTSTGTIAEEKDDEKRTKSENDPNPRTLGRKRSLSDLPAKISLHSSHSSPSSMLKYDFSLPTAAQLENLSMSDKLRLLALKEMAVVELKDTMANLQAKIYNSERDLQSLRTVIQRSLYRQLKSETSTHPRQKGSTGSPEIKSESPPIPHSRKQPQQLPGYGNDTPRKAHPRNSDTGRSETNKLSYPSPPPRSESSSESSGDRLSKLWSNLSKPITFIQSIDQMLLQEFEKSLIGEQTSQKPLPSETASSESNTGSVRKHESDESQFRNLVDTRLTGLYNRESTDDMLQAVSSSLWGFVNDMKTNMVSSLLTEPSPHIQTNGDTNHPKHGNTGLKNGDSSKDIEHSDLESSVDLIQFSDDEDEAVDLTMYTAMRQKK</sequence>
<feature type="region of interest" description="Disordered" evidence="2">
    <location>
        <begin position="16"/>
        <end position="101"/>
    </location>
</feature>
<feature type="region of interest" description="Disordered" evidence="2">
    <location>
        <begin position="299"/>
        <end position="328"/>
    </location>
</feature>
<dbReference type="AlphaFoldDB" id="A0A4P6XKQ5"/>
<proteinExistence type="predicted"/>
<feature type="region of interest" description="Disordered" evidence="2">
    <location>
        <begin position="376"/>
        <end position="420"/>
    </location>
</feature>
<feature type="compositionally biased region" description="Polar residues" evidence="2">
    <location>
        <begin position="299"/>
        <end position="319"/>
    </location>
</feature>
<feature type="compositionally biased region" description="Basic and acidic residues" evidence="2">
    <location>
        <begin position="77"/>
        <end position="87"/>
    </location>
</feature>
<feature type="compositionally biased region" description="Basic and acidic residues" evidence="2">
    <location>
        <begin position="235"/>
        <end position="244"/>
    </location>
</feature>
<organism evidence="3 4">
    <name type="scientific">Metschnikowia aff. pulcherrima</name>
    <dbReference type="NCBI Taxonomy" id="2163413"/>
    <lineage>
        <taxon>Eukaryota</taxon>
        <taxon>Fungi</taxon>
        <taxon>Dikarya</taxon>
        <taxon>Ascomycota</taxon>
        <taxon>Saccharomycotina</taxon>
        <taxon>Pichiomycetes</taxon>
        <taxon>Metschnikowiaceae</taxon>
        <taxon>Metschnikowia</taxon>
    </lineage>
</organism>
<gene>
    <name evidence="3" type="ORF">METSCH_A08980</name>
</gene>
<reference evidence="4" key="1">
    <citation type="submission" date="2019-03" db="EMBL/GenBank/DDBJ databases">
        <title>Snf2 controls pulcherriminic acid biosynthesis and connects pigmentation and antifungal activity of the yeast Metschnikowia pulcherrima.</title>
        <authorList>
            <person name="Gore-Lloyd D."/>
            <person name="Sumann I."/>
            <person name="Brachmann A.O."/>
            <person name="Schneeberger K."/>
            <person name="Ortiz-Merino R.A."/>
            <person name="Moreno-Beltran M."/>
            <person name="Schlaefli M."/>
            <person name="Kirner P."/>
            <person name="Santos Kron A."/>
            <person name="Wolfe K.H."/>
            <person name="Piel J."/>
            <person name="Ahrens C.H."/>
            <person name="Henk D."/>
            <person name="Freimoser F.M."/>
        </authorList>
    </citation>
    <scope>NUCLEOTIDE SEQUENCE [LARGE SCALE GENOMIC DNA]</scope>
    <source>
        <strain evidence="4">APC 1.2</strain>
    </source>
</reference>
<dbReference type="EMBL" id="CP034456">
    <property type="protein sequence ID" value="QBM86261.1"/>
    <property type="molecule type" value="Genomic_DNA"/>
</dbReference>
<evidence type="ECO:0000256" key="1">
    <source>
        <dbReference type="SAM" id="Coils"/>
    </source>
</evidence>
<feature type="coiled-coil region" evidence="1">
    <location>
        <begin position="142"/>
        <end position="176"/>
    </location>
</feature>
<keyword evidence="1" id="KW-0175">Coiled coil</keyword>
<accession>A0A4P6XKQ5</accession>
<evidence type="ECO:0000256" key="2">
    <source>
        <dbReference type="SAM" id="MobiDB-lite"/>
    </source>
</evidence>
<evidence type="ECO:0000313" key="3">
    <source>
        <dbReference type="EMBL" id="QBM86261.1"/>
    </source>
</evidence>
<name>A0A4P6XKQ5_9ASCO</name>
<evidence type="ECO:0008006" key="5">
    <source>
        <dbReference type="Google" id="ProtNLM"/>
    </source>
</evidence>
<protein>
    <recommendedName>
        <fullName evidence="5">Topoisomerase I damage affected protein 11</fullName>
    </recommendedName>
</protein>
<feature type="region of interest" description="Disordered" evidence="2">
    <location>
        <begin position="184"/>
        <end position="267"/>
    </location>
</feature>
<evidence type="ECO:0000313" key="4">
    <source>
        <dbReference type="Proteomes" id="UP000292447"/>
    </source>
</evidence>